<evidence type="ECO:0000256" key="1">
    <source>
        <dbReference type="ARBA" id="ARBA00022729"/>
    </source>
</evidence>
<dbReference type="Gene3D" id="3.40.190.10">
    <property type="entry name" value="Periplasmic binding protein-like II"/>
    <property type="match status" value="2"/>
</dbReference>
<accession>A0ABX5KAT9</accession>
<keyword evidence="1 2" id="KW-0732">Signal</keyword>
<comment type="caution">
    <text evidence="3">The sequence shown here is derived from an EMBL/GenBank/DDBJ whole genome shotgun (WGS) entry which is preliminary data.</text>
</comment>
<dbReference type="Pfam" id="PF13416">
    <property type="entry name" value="SBP_bac_8"/>
    <property type="match status" value="1"/>
</dbReference>
<organism evidence="3 4">
    <name type="scientific">Paraburkholderia unamae</name>
    <dbReference type="NCBI Taxonomy" id="219649"/>
    <lineage>
        <taxon>Bacteria</taxon>
        <taxon>Pseudomonadati</taxon>
        <taxon>Pseudomonadota</taxon>
        <taxon>Betaproteobacteria</taxon>
        <taxon>Burkholderiales</taxon>
        <taxon>Burkholderiaceae</taxon>
        <taxon>Paraburkholderia</taxon>
    </lineage>
</organism>
<reference evidence="3 4" key="1">
    <citation type="submission" date="2018-05" db="EMBL/GenBank/DDBJ databases">
        <title>Genomic Encyclopedia of Type Strains, Phase IV (KMG-V): Genome sequencing to study the core and pangenomes of soil and plant-associated prokaryotes.</title>
        <authorList>
            <person name="Whitman W."/>
        </authorList>
    </citation>
    <scope>NUCLEOTIDE SEQUENCE [LARGE SCALE GENOMIC DNA]</scope>
    <source>
        <strain evidence="3 4">SCZa-39</strain>
    </source>
</reference>
<keyword evidence="4" id="KW-1185">Reference proteome</keyword>
<feature type="signal peptide" evidence="2">
    <location>
        <begin position="1"/>
        <end position="32"/>
    </location>
</feature>
<dbReference type="PANTHER" id="PTHR30006:SF2">
    <property type="entry name" value="ABC TRANSPORTER SUBSTRATE-BINDING PROTEIN"/>
    <property type="match status" value="1"/>
</dbReference>
<dbReference type="PANTHER" id="PTHR30006">
    <property type="entry name" value="THIAMINE-BINDING PERIPLASMIC PROTEIN-RELATED"/>
    <property type="match status" value="1"/>
</dbReference>
<sequence length="356" mass="38396">MRITRTSTRKSTRTLASLAALVAFGCSTAAWSQTKTIYVGMNGGPMEKAYTSQVLPDFEKANNVKVVVVPGTSSDVLAKLLANRNSPQIHVAFLDDGVMARAVSMGVCEKLDDSPVLKELYPFARMKGDMGAGVQLGMTGIGYNTKVFAEKGWAPPTSWLDFANPKYKGKVVFQSASSSTFGLHGFLAINRLMGGSETNVEPGFTKWGSTVGPNVVEYIPNSAKLSEMIQTGEAGLFPLTPTAVGDLKDKGLPVAYANPKEGAVLLLVDLCVVKNNPDPQLAQKLAQFFLSAPAQSKAAAAGKQIPTNQNATMPLDMQKSLGNLDQLVKKVTVVDWDVINEHRAQWDSRWNRQIEQ</sequence>
<evidence type="ECO:0000256" key="2">
    <source>
        <dbReference type="SAM" id="SignalP"/>
    </source>
</evidence>
<evidence type="ECO:0000313" key="3">
    <source>
        <dbReference type="EMBL" id="PVX70996.1"/>
    </source>
</evidence>
<feature type="chain" id="PRO_5046719126" evidence="2">
    <location>
        <begin position="33"/>
        <end position="356"/>
    </location>
</feature>
<dbReference type="InterPro" id="IPR006059">
    <property type="entry name" value="SBP"/>
</dbReference>
<dbReference type="Proteomes" id="UP000245712">
    <property type="component" value="Unassembled WGS sequence"/>
</dbReference>
<name>A0ABX5KAT9_9BURK</name>
<dbReference type="PROSITE" id="PS51257">
    <property type="entry name" value="PROKAR_LIPOPROTEIN"/>
    <property type="match status" value="1"/>
</dbReference>
<dbReference type="SUPFAM" id="SSF53850">
    <property type="entry name" value="Periplasmic binding protein-like II"/>
    <property type="match status" value="1"/>
</dbReference>
<dbReference type="RefSeq" id="WP_116614552.1">
    <property type="nucleotide sequence ID" value="NZ_CAJZAT010000112.1"/>
</dbReference>
<gene>
    <name evidence="3" type="ORF">C7402_13269</name>
</gene>
<dbReference type="CDD" id="cd13589">
    <property type="entry name" value="PBP2_polyamine_RpCGA009"/>
    <property type="match status" value="1"/>
</dbReference>
<dbReference type="EMBL" id="QEOB01000032">
    <property type="protein sequence ID" value="PVX70996.1"/>
    <property type="molecule type" value="Genomic_DNA"/>
</dbReference>
<evidence type="ECO:0000313" key="4">
    <source>
        <dbReference type="Proteomes" id="UP000245712"/>
    </source>
</evidence>
<proteinExistence type="predicted"/>
<protein>
    <submittedName>
        <fullName evidence="3">Spermidine/putrescine transport system substrate-binding protein</fullName>
    </submittedName>
</protein>